<dbReference type="InterPro" id="IPR004149">
    <property type="entry name" value="Znf_DNAligase_C4"/>
</dbReference>
<feature type="binding site" evidence="15">
    <location>
        <position position="305"/>
    </location>
    <ligand>
        <name>NAD(+)</name>
        <dbReference type="ChEBI" id="CHEBI:57540"/>
    </ligand>
</feature>
<dbReference type="STRING" id="69960.SAMN05421720_10214"/>
<evidence type="ECO:0000256" key="12">
    <source>
        <dbReference type="ARBA" id="ARBA00023211"/>
    </source>
</evidence>
<dbReference type="Gene3D" id="1.10.150.20">
    <property type="entry name" value="5' to 3' exonuclease, C-terminal subdomain"/>
    <property type="match status" value="2"/>
</dbReference>
<dbReference type="SUPFAM" id="SSF50249">
    <property type="entry name" value="Nucleic acid-binding proteins"/>
    <property type="match status" value="1"/>
</dbReference>
<feature type="binding site" evidence="15">
    <location>
        <begin position="45"/>
        <end position="49"/>
    </location>
    <ligand>
        <name>NAD(+)</name>
        <dbReference type="ChEBI" id="CHEBI:57540"/>
    </ligand>
</feature>
<dbReference type="InterPro" id="IPR041663">
    <property type="entry name" value="DisA/LigA_HHH"/>
</dbReference>
<dbReference type="Gene3D" id="3.30.470.30">
    <property type="entry name" value="DNA ligase/mRNA capping enzyme"/>
    <property type="match status" value="1"/>
</dbReference>
<feature type="binding site" evidence="15">
    <location>
        <position position="188"/>
    </location>
    <ligand>
        <name>NAD(+)</name>
        <dbReference type="ChEBI" id="CHEBI:57540"/>
    </ligand>
</feature>
<feature type="binding site" evidence="15">
    <location>
        <position position="128"/>
    </location>
    <ligand>
        <name>NAD(+)</name>
        <dbReference type="ChEBI" id="CHEBI:57540"/>
    </ligand>
</feature>
<evidence type="ECO:0000256" key="7">
    <source>
        <dbReference type="ARBA" id="ARBA00022763"/>
    </source>
</evidence>
<evidence type="ECO:0000256" key="13">
    <source>
        <dbReference type="ARBA" id="ARBA00034005"/>
    </source>
</evidence>
<dbReference type="SUPFAM" id="SSF47781">
    <property type="entry name" value="RuvA domain 2-like"/>
    <property type="match status" value="1"/>
</dbReference>
<evidence type="ECO:0000256" key="6">
    <source>
        <dbReference type="ARBA" id="ARBA00022723"/>
    </source>
</evidence>
<keyword evidence="12 15" id="KW-0464">Manganese</keyword>
<dbReference type="PROSITE" id="PS01055">
    <property type="entry name" value="DNA_LIGASE_N1"/>
    <property type="match status" value="1"/>
</dbReference>
<feature type="binding site" evidence="15">
    <location>
        <position position="329"/>
    </location>
    <ligand>
        <name>NAD(+)</name>
        <dbReference type="ChEBI" id="CHEBI:57540"/>
    </ligand>
</feature>
<keyword evidence="4 15" id="KW-0436">Ligase</keyword>
<evidence type="ECO:0000259" key="17">
    <source>
        <dbReference type="PROSITE" id="PS50172"/>
    </source>
</evidence>
<gene>
    <name evidence="15" type="primary">ligA</name>
    <name evidence="18" type="ORF">SAMN05421720_10214</name>
</gene>
<dbReference type="SUPFAM" id="SSF56091">
    <property type="entry name" value="DNA ligase/mRNA capping enzyme, catalytic domain"/>
    <property type="match status" value="1"/>
</dbReference>
<evidence type="ECO:0000256" key="11">
    <source>
        <dbReference type="ARBA" id="ARBA00023204"/>
    </source>
</evidence>
<dbReference type="PANTHER" id="PTHR23389:SF9">
    <property type="entry name" value="DNA LIGASE"/>
    <property type="match status" value="1"/>
</dbReference>
<dbReference type="HAMAP" id="MF_01588">
    <property type="entry name" value="DNA_ligase_A"/>
    <property type="match status" value="1"/>
</dbReference>
<keyword evidence="8 15" id="KW-0862">Zinc</keyword>
<organism evidence="18 19">
    <name type="scientific">Rhodospira trueperi</name>
    <dbReference type="NCBI Taxonomy" id="69960"/>
    <lineage>
        <taxon>Bacteria</taxon>
        <taxon>Pseudomonadati</taxon>
        <taxon>Pseudomonadota</taxon>
        <taxon>Alphaproteobacteria</taxon>
        <taxon>Rhodospirillales</taxon>
        <taxon>Rhodospirillaceae</taxon>
        <taxon>Rhodospira</taxon>
    </lineage>
</organism>
<evidence type="ECO:0000256" key="4">
    <source>
        <dbReference type="ARBA" id="ARBA00022598"/>
    </source>
</evidence>
<dbReference type="GO" id="GO:0005829">
    <property type="term" value="C:cytosol"/>
    <property type="evidence" value="ECO:0007669"/>
    <property type="project" value="TreeGrafter"/>
</dbReference>
<dbReference type="FunFam" id="2.40.50.140:FF:000012">
    <property type="entry name" value="DNA ligase"/>
    <property type="match status" value="1"/>
</dbReference>
<evidence type="ECO:0000256" key="16">
    <source>
        <dbReference type="RuleBase" id="RU000618"/>
    </source>
</evidence>
<feature type="binding site" evidence="15">
    <location>
        <position position="423"/>
    </location>
    <ligand>
        <name>Zn(2+)</name>
        <dbReference type="ChEBI" id="CHEBI:29105"/>
    </ligand>
</feature>
<comment type="caution">
    <text evidence="15">Lacks conserved residue(s) required for the propagation of feature annotation.</text>
</comment>
<protein>
    <recommendedName>
        <fullName evidence="3 15">DNA ligase</fullName>
        <ecNumber evidence="2 15">6.5.1.2</ecNumber>
    </recommendedName>
    <alternativeName>
        <fullName evidence="15">Polydeoxyribonucleotide synthase [NAD(+)]</fullName>
    </alternativeName>
</protein>
<comment type="catalytic activity">
    <reaction evidence="13 15 16">
        <text>NAD(+) + (deoxyribonucleotide)n-3'-hydroxyl + 5'-phospho-(deoxyribonucleotide)m = (deoxyribonucleotide)n+m + AMP + beta-nicotinamide D-nucleotide.</text>
        <dbReference type="EC" id="6.5.1.2"/>
    </reaction>
</comment>
<dbReference type="PANTHER" id="PTHR23389">
    <property type="entry name" value="CHROMOSOME TRANSMISSION FIDELITY FACTOR 18"/>
    <property type="match status" value="1"/>
</dbReference>
<feature type="active site" description="N6-AMP-lysine intermediate" evidence="15">
    <location>
        <position position="130"/>
    </location>
</feature>
<keyword evidence="19" id="KW-1185">Reference proteome</keyword>
<dbReference type="PROSITE" id="PS50172">
    <property type="entry name" value="BRCT"/>
    <property type="match status" value="1"/>
</dbReference>
<dbReference type="Gene3D" id="6.20.10.30">
    <property type="match status" value="1"/>
</dbReference>
<dbReference type="NCBIfam" id="NF005932">
    <property type="entry name" value="PRK07956.1"/>
    <property type="match status" value="1"/>
</dbReference>
<keyword evidence="6 15" id="KW-0479">Metal-binding</keyword>
<dbReference type="Pfam" id="PF03120">
    <property type="entry name" value="OB_DNA_ligase"/>
    <property type="match status" value="1"/>
</dbReference>
<dbReference type="RefSeq" id="WP_092782233.1">
    <property type="nucleotide sequence ID" value="NZ_FNAP01000002.1"/>
</dbReference>
<accession>A0A1G6YHG0</accession>
<dbReference type="GO" id="GO:0006281">
    <property type="term" value="P:DNA repair"/>
    <property type="evidence" value="ECO:0007669"/>
    <property type="project" value="UniProtKB-KW"/>
</dbReference>
<keyword evidence="11 15" id="KW-0234">DNA repair</keyword>
<keyword evidence="9 15" id="KW-0460">Magnesium</keyword>
<dbReference type="Proteomes" id="UP000199412">
    <property type="component" value="Unassembled WGS sequence"/>
</dbReference>
<feature type="domain" description="BRCT" evidence="17">
    <location>
        <begin position="622"/>
        <end position="696"/>
    </location>
</feature>
<name>A0A1G6YHG0_9PROT</name>
<evidence type="ECO:0000256" key="8">
    <source>
        <dbReference type="ARBA" id="ARBA00022833"/>
    </source>
</evidence>
<comment type="function">
    <text evidence="1 15">DNA ligase that catalyzes the formation of phosphodiester linkages between 5'-phosphoryl and 3'-hydroxyl groups in double-stranded DNA using NAD as a coenzyme and as the energy source for the reaction. It is essential for DNA replication and repair of damaged DNA.</text>
</comment>
<dbReference type="InterPro" id="IPR010994">
    <property type="entry name" value="RuvA_2-like"/>
</dbReference>
<dbReference type="GO" id="GO:0003911">
    <property type="term" value="F:DNA ligase (NAD+) activity"/>
    <property type="evidence" value="ECO:0007669"/>
    <property type="project" value="UniProtKB-UniRule"/>
</dbReference>
<evidence type="ECO:0000256" key="2">
    <source>
        <dbReference type="ARBA" id="ARBA00012722"/>
    </source>
</evidence>
<dbReference type="PROSITE" id="PS01056">
    <property type="entry name" value="DNA_LIGASE_N2"/>
    <property type="match status" value="1"/>
</dbReference>
<dbReference type="PIRSF" id="PIRSF001604">
    <property type="entry name" value="LigA"/>
    <property type="match status" value="1"/>
</dbReference>
<sequence>MTAGTPSDPNDLTPGEAAAELARLAEEIARHDALYHQQDAPEISDADYDALRARNDAIEARFPELVREDSPSRRVGAAPATGFGKVRHAVPMLSLANVFDRAEVAEFVGGIRRFLRLDADEPLALVAEPKIDGLSVSLRYEDGRLVQAATRGDGTEGEDITANIRTLDEVPDRLTDDDPPPVVEIRGEVYMTRADFLAFRERQVAAGEKKPPANPRNAAAGSLRQKNPAVTAGRPLSLFAYSWGEVRGLEVASHHDFLDRLRAWGLPVNPETRLCADVEAAVAAYDDLAARRADLPYDIDGVVYKVDRVDWQKRLGFVSRAPRWATAHKFPAERARTVLRSIDVQVGRTGALTPVARLEPVTVGGVVVSRATLHNEDEIRRKDIREGDTVVIQRAGDVIPQVVEVVADARPDGAELFVFPDHCPVCGSEAPRPEGEAVRRCSGGLICPAQAVERLKHFVSRDAFDIEGLGAKAIESFFADGLIRGPADIFRLEDRDREGLTRLKNREGWGETSAANLFRAINDRRTVSLERFIHALGIRQVGQATARLLAGHYGSLEALRAAMAEAQDPDSEAYATLININDVGTSVAKDILAFFHEDHNRQVLDDLAAQLDVRPFERAESVGDSPLSGKTVVFTGTLETLSRAEAKARAQAMGAKVTGSVSAKTDYVVVGADAGSKAAKARDLGVTTLSEAEFLEMGAGGGQRP</sequence>
<dbReference type="EC" id="6.5.1.2" evidence="2 15"/>
<feature type="binding site" evidence="15">
    <location>
        <position position="447"/>
    </location>
    <ligand>
        <name>Zn(2+)</name>
        <dbReference type="ChEBI" id="CHEBI:29105"/>
    </ligand>
</feature>
<dbReference type="GO" id="GO:0046872">
    <property type="term" value="F:metal ion binding"/>
    <property type="evidence" value="ECO:0007669"/>
    <property type="project" value="UniProtKB-KW"/>
</dbReference>
<evidence type="ECO:0000256" key="5">
    <source>
        <dbReference type="ARBA" id="ARBA00022705"/>
    </source>
</evidence>
<dbReference type="InterPro" id="IPR013839">
    <property type="entry name" value="DNAligase_adenylation"/>
</dbReference>
<dbReference type="Gene3D" id="3.40.50.10190">
    <property type="entry name" value="BRCT domain"/>
    <property type="match status" value="1"/>
</dbReference>
<evidence type="ECO:0000256" key="15">
    <source>
        <dbReference type="HAMAP-Rule" id="MF_01588"/>
    </source>
</evidence>
<dbReference type="NCBIfam" id="TIGR00575">
    <property type="entry name" value="dnlj"/>
    <property type="match status" value="1"/>
</dbReference>
<evidence type="ECO:0000313" key="18">
    <source>
        <dbReference type="EMBL" id="SDD89798.1"/>
    </source>
</evidence>
<dbReference type="SMART" id="SM00292">
    <property type="entry name" value="BRCT"/>
    <property type="match status" value="1"/>
</dbReference>
<dbReference type="Pfam" id="PF00533">
    <property type="entry name" value="BRCT"/>
    <property type="match status" value="1"/>
</dbReference>
<dbReference type="AlphaFoldDB" id="A0A1G6YHG0"/>
<dbReference type="InterPro" id="IPR018239">
    <property type="entry name" value="DNA_ligase_AS"/>
</dbReference>
<dbReference type="SUPFAM" id="SSF52113">
    <property type="entry name" value="BRCT domain"/>
    <property type="match status" value="1"/>
</dbReference>
<feature type="binding site" evidence="15">
    <location>
        <position position="151"/>
    </location>
    <ligand>
        <name>NAD(+)</name>
        <dbReference type="ChEBI" id="CHEBI:57540"/>
    </ligand>
</feature>
<dbReference type="Gene3D" id="1.10.287.610">
    <property type="entry name" value="Helix hairpin bin"/>
    <property type="match status" value="1"/>
</dbReference>
<feature type="binding site" evidence="15">
    <location>
        <begin position="94"/>
        <end position="95"/>
    </location>
    <ligand>
        <name>NAD(+)</name>
        <dbReference type="ChEBI" id="CHEBI:57540"/>
    </ligand>
</feature>
<comment type="similarity">
    <text evidence="14 15">Belongs to the NAD-dependent DNA ligase family. LigA subfamily.</text>
</comment>
<dbReference type="Pfam" id="PF01653">
    <property type="entry name" value="DNA_ligase_aden"/>
    <property type="match status" value="1"/>
</dbReference>
<dbReference type="InterPro" id="IPR033136">
    <property type="entry name" value="DNA_ligase_CS"/>
</dbReference>
<comment type="cofactor">
    <cofactor evidence="15">
        <name>Mg(2+)</name>
        <dbReference type="ChEBI" id="CHEBI:18420"/>
    </cofactor>
    <cofactor evidence="15">
        <name>Mn(2+)</name>
        <dbReference type="ChEBI" id="CHEBI:29035"/>
    </cofactor>
</comment>
<feature type="binding site" evidence="15">
    <location>
        <position position="426"/>
    </location>
    <ligand>
        <name>Zn(2+)</name>
        <dbReference type="ChEBI" id="CHEBI:29105"/>
    </ligand>
</feature>
<evidence type="ECO:0000256" key="1">
    <source>
        <dbReference type="ARBA" id="ARBA00004067"/>
    </source>
</evidence>
<dbReference type="InterPro" id="IPR013840">
    <property type="entry name" value="DNAligase_N"/>
</dbReference>
<dbReference type="FunFam" id="3.30.470.30:FF:000001">
    <property type="entry name" value="DNA ligase"/>
    <property type="match status" value="1"/>
</dbReference>
<evidence type="ECO:0000256" key="3">
    <source>
        <dbReference type="ARBA" id="ARBA00013308"/>
    </source>
</evidence>
<keyword evidence="5 15" id="KW-0235">DNA replication</keyword>
<keyword evidence="7 15" id="KW-0227">DNA damage</keyword>
<dbReference type="InterPro" id="IPR036420">
    <property type="entry name" value="BRCT_dom_sf"/>
</dbReference>
<dbReference type="InterPro" id="IPR001679">
    <property type="entry name" value="DNA_ligase"/>
</dbReference>
<dbReference type="Gene3D" id="2.40.50.140">
    <property type="entry name" value="Nucleic acid-binding proteins"/>
    <property type="match status" value="1"/>
</dbReference>
<dbReference type="OrthoDB" id="9759736at2"/>
<dbReference type="Pfam" id="PF12826">
    <property type="entry name" value="HHH_2"/>
    <property type="match status" value="1"/>
</dbReference>
<dbReference type="CDD" id="cd00114">
    <property type="entry name" value="LIGANc"/>
    <property type="match status" value="1"/>
</dbReference>
<evidence type="ECO:0000256" key="10">
    <source>
        <dbReference type="ARBA" id="ARBA00023027"/>
    </source>
</evidence>
<evidence type="ECO:0000256" key="14">
    <source>
        <dbReference type="ARBA" id="ARBA00060881"/>
    </source>
</evidence>
<keyword evidence="10 15" id="KW-0520">NAD</keyword>
<dbReference type="EMBL" id="FNAP01000002">
    <property type="protein sequence ID" value="SDD89798.1"/>
    <property type="molecule type" value="Genomic_DNA"/>
</dbReference>
<dbReference type="Pfam" id="PF03119">
    <property type="entry name" value="DNA_ligase_ZBD"/>
    <property type="match status" value="1"/>
</dbReference>
<dbReference type="GO" id="GO:0006260">
    <property type="term" value="P:DNA replication"/>
    <property type="evidence" value="ECO:0007669"/>
    <property type="project" value="UniProtKB-KW"/>
</dbReference>
<evidence type="ECO:0000256" key="9">
    <source>
        <dbReference type="ARBA" id="ARBA00022842"/>
    </source>
</evidence>
<dbReference type="InterPro" id="IPR004150">
    <property type="entry name" value="NAD_DNA_ligase_OB"/>
</dbReference>
<dbReference type="CDD" id="cd17748">
    <property type="entry name" value="BRCT_DNA_ligase_like"/>
    <property type="match status" value="1"/>
</dbReference>
<evidence type="ECO:0000313" key="19">
    <source>
        <dbReference type="Proteomes" id="UP000199412"/>
    </source>
</evidence>
<dbReference type="InterPro" id="IPR012340">
    <property type="entry name" value="NA-bd_OB-fold"/>
</dbReference>
<reference evidence="18 19" key="1">
    <citation type="submission" date="2016-10" db="EMBL/GenBank/DDBJ databases">
        <authorList>
            <person name="de Groot N.N."/>
        </authorList>
    </citation>
    <scope>NUCLEOTIDE SEQUENCE [LARGE SCALE GENOMIC DNA]</scope>
    <source>
        <strain evidence="18 19">ATCC 700224</strain>
    </source>
</reference>
<dbReference type="SMART" id="SM00532">
    <property type="entry name" value="LIGANc"/>
    <property type="match status" value="1"/>
</dbReference>
<dbReference type="InterPro" id="IPR001357">
    <property type="entry name" value="BRCT_dom"/>
</dbReference>
<proteinExistence type="inferred from homology"/>